<dbReference type="EMBL" id="JAOWRF010000231">
    <property type="protein sequence ID" value="MCV3214907.1"/>
    <property type="molecule type" value="Genomic_DNA"/>
</dbReference>
<reference evidence="1 2" key="1">
    <citation type="submission" date="2022-10" db="EMBL/GenBank/DDBJ databases">
        <title>Identification of biosynthetic pathway for the production of the potent trypsin inhibitor radiosumin.</title>
        <authorList>
            <person name="Fewer D.P."/>
            <person name="Delbaje E."/>
            <person name="Ouyang X."/>
            <person name="Agostino P.D."/>
            <person name="Wahlsten M."/>
            <person name="Jokela J."/>
            <person name="Permi P."/>
            <person name="Haapaniemi E."/>
            <person name="Koistinen H."/>
        </authorList>
    </citation>
    <scope>NUCLEOTIDE SEQUENCE [LARGE SCALE GENOMIC DNA]</scope>
    <source>
        <strain evidence="1 2">NIES-515</strain>
    </source>
</reference>
<accession>A0ABT3B0L2</accession>
<evidence type="ECO:0000313" key="1">
    <source>
        <dbReference type="EMBL" id="MCV3214907.1"/>
    </source>
</evidence>
<keyword evidence="2" id="KW-1185">Reference proteome</keyword>
<dbReference type="RefSeq" id="WP_263746487.1">
    <property type="nucleotide sequence ID" value="NZ_JAOWRF010000231.1"/>
</dbReference>
<organism evidence="1 2">
    <name type="scientific">Plectonema radiosum NIES-515</name>
    <dbReference type="NCBI Taxonomy" id="2986073"/>
    <lineage>
        <taxon>Bacteria</taxon>
        <taxon>Bacillati</taxon>
        <taxon>Cyanobacteriota</taxon>
        <taxon>Cyanophyceae</taxon>
        <taxon>Oscillatoriophycideae</taxon>
        <taxon>Oscillatoriales</taxon>
        <taxon>Microcoleaceae</taxon>
        <taxon>Plectonema</taxon>
    </lineage>
</organism>
<protein>
    <submittedName>
        <fullName evidence="1">Uncharacterized protein</fullName>
    </submittedName>
</protein>
<proteinExistence type="predicted"/>
<comment type="caution">
    <text evidence="1">The sequence shown here is derived from an EMBL/GenBank/DDBJ whole genome shotgun (WGS) entry which is preliminary data.</text>
</comment>
<sequence>MAMLGVVSDDSKHDIPNFTSAINSDGSLQPLSLAITMIRQFIAATRLIRGSLGGLKVLEKVTTFLFVGKKF</sequence>
<name>A0ABT3B0L2_9CYAN</name>
<evidence type="ECO:0000313" key="2">
    <source>
        <dbReference type="Proteomes" id="UP001526143"/>
    </source>
</evidence>
<dbReference type="Proteomes" id="UP001526143">
    <property type="component" value="Unassembled WGS sequence"/>
</dbReference>
<gene>
    <name evidence="1" type="ORF">OGM63_15520</name>
</gene>